<dbReference type="OrthoDB" id="8961553at2759"/>
<keyword evidence="4" id="KW-0812">Transmembrane</keyword>
<evidence type="ECO:0000313" key="14">
    <source>
        <dbReference type="Proteomes" id="UP000198323"/>
    </source>
</evidence>
<dbReference type="Proteomes" id="UP000198323">
    <property type="component" value="Unassembled WGS sequence"/>
</dbReference>
<sequence length="371" mass="39301">MGRPCKLCLCTEIIYTAFSKRTTVSVAGGRTDGKSGAVCSAISQTQGLGKADVLLAARDGSGLAKSPRQPKQFECRCPATLRVEAADVAHSNSHDTSLLAGHGDDPGEFSLEDALGPILQLDLADFFDTPVEPTRPARPTARPFPRPGKPDNGFWDIVRTTTTKRPKTTQAPRRHNPGKDPLDLDLADALGDGDDVRGRGQAGLRPGEGLSDSDLESIVNDGYSPDKKKGTGGNTDSQDNRVETGTIAGIASALAMALVGAVSSYISYQQKKFCFSIERKQPWLGVGGHVLVPSAAAGESGFGSSPICGGWRMQLCFLTSISPYCCFSEGLNAEYVKGENMEAVVSEEPQVKYSVLETQSAEPPKHDGAKV</sequence>
<dbReference type="Pfam" id="PF12301">
    <property type="entry name" value="CD99L2"/>
    <property type="match status" value="1"/>
</dbReference>
<dbReference type="PANTHER" id="PTHR15076:SF12">
    <property type="entry name" value="CD99 ANTIGEN-LIKE PROTEIN 2"/>
    <property type="match status" value="1"/>
</dbReference>
<keyword evidence="8" id="KW-1133">Transmembrane helix</keyword>
<evidence type="ECO:0000256" key="7">
    <source>
        <dbReference type="ARBA" id="ARBA00022949"/>
    </source>
</evidence>
<comment type="subcellular location">
    <subcellularLocation>
        <location evidence="1">Cell junction</location>
    </subcellularLocation>
    <subcellularLocation>
        <location evidence="10">Cell membrane</location>
        <topology evidence="10">Single-pass type I membrane protein</topology>
        <orientation evidence="10">Extracellular side</orientation>
    </subcellularLocation>
</comment>
<evidence type="ECO:0000256" key="1">
    <source>
        <dbReference type="ARBA" id="ARBA00004282"/>
    </source>
</evidence>
<dbReference type="EMBL" id="MCFN01000177">
    <property type="protein sequence ID" value="OXB63209.1"/>
    <property type="molecule type" value="Genomic_DNA"/>
</dbReference>
<evidence type="ECO:0000256" key="10">
    <source>
        <dbReference type="ARBA" id="ARBA00037814"/>
    </source>
</evidence>
<proteinExistence type="inferred from homology"/>
<organism evidence="13 14">
    <name type="scientific">Callipepla squamata</name>
    <name type="common">Scaled quail</name>
    <dbReference type="NCBI Taxonomy" id="9009"/>
    <lineage>
        <taxon>Eukaryota</taxon>
        <taxon>Metazoa</taxon>
        <taxon>Chordata</taxon>
        <taxon>Craniata</taxon>
        <taxon>Vertebrata</taxon>
        <taxon>Euteleostomi</taxon>
        <taxon>Archelosauria</taxon>
        <taxon>Archosauria</taxon>
        <taxon>Dinosauria</taxon>
        <taxon>Saurischia</taxon>
        <taxon>Theropoda</taxon>
        <taxon>Coelurosauria</taxon>
        <taxon>Aves</taxon>
        <taxon>Neognathae</taxon>
        <taxon>Galloanserae</taxon>
        <taxon>Galliformes</taxon>
        <taxon>Odontophoridae</taxon>
        <taxon>Callipepla</taxon>
    </lineage>
</organism>
<gene>
    <name evidence="13" type="ORF">ASZ78_016358</name>
</gene>
<dbReference type="AlphaFoldDB" id="A0A226N7F4"/>
<dbReference type="InterPro" id="IPR022078">
    <property type="entry name" value="CD99L2"/>
</dbReference>
<dbReference type="GO" id="GO:0070161">
    <property type="term" value="C:anchoring junction"/>
    <property type="evidence" value="ECO:0007669"/>
    <property type="project" value="UniProtKB-SubCell"/>
</dbReference>
<protein>
    <recommendedName>
        <fullName evidence="11">CD99 antigen-like protein 2</fullName>
    </recommendedName>
</protein>
<dbReference type="STRING" id="9009.A0A226N7F4"/>
<dbReference type="GO" id="GO:0007155">
    <property type="term" value="P:cell adhesion"/>
    <property type="evidence" value="ECO:0007669"/>
    <property type="project" value="UniProtKB-KW"/>
</dbReference>
<keyword evidence="3" id="KW-1003">Cell membrane</keyword>
<evidence type="ECO:0000313" key="13">
    <source>
        <dbReference type="EMBL" id="OXB63209.1"/>
    </source>
</evidence>
<evidence type="ECO:0000256" key="8">
    <source>
        <dbReference type="ARBA" id="ARBA00022989"/>
    </source>
</evidence>
<dbReference type="PANTHER" id="PTHR15076">
    <property type="entry name" value="CD99/MIC2 PROTEIN RELATED"/>
    <property type="match status" value="1"/>
</dbReference>
<accession>A0A226N7F4</accession>
<keyword evidence="14" id="KW-1185">Reference proteome</keyword>
<keyword evidence="6" id="KW-0130">Cell adhesion</keyword>
<evidence type="ECO:0000256" key="12">
    <source>
        <dbReference type="SAM" id="MobiDB-lite"/>
    </source>
</evidence>
<reference evidence="13 14" key="1">
    <citation type="submission" date="2016-07" db="EMBL/GenBank/DDBJ databases">
        <title>Disparate Historic Effective Population Sizes Predicted by Modern Levels of Genome Diversity for the Scaled Quail (Callipepla squamata) and the Northern Bobwhite (Colinus virginianus): Inferences from First and Second Generation Draft Genome Assemblies for Sympatric New World Quail.</title>
        <authorList>
            <person name="Oldeschulte D.L."/>
            <person name="Halley Y.A."/>
            <person name="Bhattarai E.K."/>
            <person name="Brashear W.A."/>
            <person name="Hill J."/>
            <person name="Metz R.P."/>
            <person name="Johnson C.D."/>
            <person name="Rollins D."/>
            <person name="Peterson M.J."/>
            <person name="Bickhart D.M."/>
            <person name="Decker J.E."/>
            <person name="Seabury C.M."/>
        </authorList>
    </citation>
    <scope>NUCLEOTIDE SEQUENCE [LARGE SCALE GENOMIC DNA]</scope>
    <source>
        <strain evidence="13 14">Texas</strain>
        <tissue evidence="13">Leg muscle</tissue>
    </source>
</reference>
<evidence type="ECO:0000256" key="3">
    <source>
        <dbReference type="ARBA" id="ARBA00022475"/>
    </source>
</evidence>
<comment type="similarity">
    <text evidence="2">Belongs to the CD99 family.</text>
</comment>
<keyword evidence="9" id="KW-0472">Membrane</keyword>
<keyword evidence="5" id="KW-0732">Signal</keyword>
<comment type="caution">
    <text evidence="13">The sequence shown here is derived from an EMBL/GenBank/DDBJ whole genome shotgun (WGS) entry which is preliminary data.</text>
</comment>
<evidence type="ECO:0000256" key="11">
    <source>
        <dbReference type="ARBA" id="ARBA00040427"/>
    </source>
</evidence>
<evidence type="ECO:0000256" key="6">
    <source>
        <dbReference type="ARBA" id="ARBA00022889"/>
    </source>
</evidence>
<evidence type="ECO:0000256" key="4">
    <source>
        <dbReference type="ARBA" id="ARBA00022692"/>
    </source>
</evidence>
<evidence type="ECO:0000256" key="5">
    <source>
        <dbReference type="ARBA" id="ARBA00022729"/>
    </source>
</evidence>
<name>A0A226N7F4_CALSU</name>
<dbReference type="GO" id="GO:0005886">
    <property type="term" value="C:plasma membrane"/>
    <property type="evidence" value="ECO:0007669"/>
    <property type="project" value="UniProtKB-SubCell"/>
</dbReference>
<feature type="region of interest" description="Disordered" evidence="12">
    <location>
        <begin position="130"/>
        <end position="241"/>
    </location>
</feature>
<evidence type="ECO:0000256" key="9">
    <source>
        <dbReference type="ARBA" id="ARBA00023136"/>
    </source>
</evidence>
<keyword evidence="7" id="KW-0965">Cell junction</keyword>
<evidence type="ECO:0000256" key="2">
    <source>
        <dbReference type="ARBA" id="ARBA00008763"/>
    </source>
</evidence>
<feature type="compositionally biased region" description="Basic residues" evidence="12">
    <location>
        <begin position="162"/>
        <end position="176"/>
    </location>
</feature>